<dbReference type="InterPro" id="IPR000415">
    <property type="entry name" value="Nitroreductase-like"/>
</dbReference>
<reference evidence="1" key="1">
    <citation type="submission" date="2020-05" db="EMBL/GenBank/DDBJ databases">
        <authorList>
            <person name="Chiriac C."/>
            <person name="Salcher M."/>
            <person name="Ghai R."/>
            <person name="Kavagutti S V."/>
        </authorList>
    </citation>
    <scope>NUCLEOTIDE SEQUENCE</scope>
</reference>
<evidence type="ECO:0000313" key="1">
    <source>
        <dbReference type="EMBL" id="CAB4718494.1"/>
    </source>
</evidence>
<dbReference type="GO" id="GO:0016491">
    <property type="term" value="F:oxidoreductase activity"/>
    <property type="evidence" value="ECO:0007669"/>
    <property type="project" value="InterPro"/>
</dbReference>
<sequence>MGLATLTHTPNPMGFLNEVFERPVTERPFILFPVGYPAKDCVVPDLVRKPLDQILIVK</sequence>
<organism evidence="1">
    <name type="scientific">freshwater metagenome</name>
    <dbReference type="NCBI Taxonomy" id="449393"/>
    <lineage>
        <taxon>unclassified sequences</taxon>
        <taxon>metagenomes</taxon>
        <taxon>ecological metagenomes</taxon>
    </lineage>
</organism>
<dbReference type="AlphaFoldDB" id="A0A6J6RGW1"/>
<dbReference type="Gene3D" id="3.40.109.10">
    <property type="entry name" value="NADH Oxidase"/>
    <property type="match status" value="1"/>
</dbReference>
<dbReference type="SUPFAM" id="SSF55469">
    <property type="entry name" value="FMN-dependent nitroreductase-like"/>
    <property type="match status" value="1"/>
</dbReference>
<name>A0A6J6RGW1_9ZZZZ</name>
<gene>
    <name evidence="1" type="ORF">UFOPK2655_01166</name>
</gene>
<dbReference type="EMBL" id="CAEZYE010000076">
    <property type="protein sequence ID" value="CAB4718494.1"/>
    <property type="molecule type" value="Genomic_DNA"/>
</dbReference>
<protein>
    <submittedName>
        <fullName evidence="1">Unannotated protein</fullName>
    </submittedName>
</protein>
<accession>A0A6J6RGW1</accession>
<proteinExistence type="predicted"/>